<reference evidence="1" key="1">
    <citation type="submission" date="2022-11" db="EMBL/GenBank/DDBJ databases">
        <title>Dyadobacter pollutisoli sp. nov., isolated from plastic dumped soil.</title>
        <authorList>
            <person name="Kim J.M."/>
            <person name="Kim K.R."/>
            <person name="Lee J.K."/>
            <person name="Hao L."/>
            <person name="Jeon C.O."/>
        </authorList>
    </citation>
    <scope>NUCLEOTIDE SEQUENCE</scope>
    <source>
        <strain evidence="1">U1</strain>
    </source>
</reference>
<dbReference type="KEGG" id="dpf:ON006_01580"/>
<dbReference type="RefSeq" id="WP_244823359.1">
    <property type="nucleotide sequence ID" value="NZ_CP112998.1"/>
</dbReference>
<name>A0A9E8SLX0_9BACT</name>
<dbReference type="AlphaFoldDB" id="A0A9E8SLX0"/>
<accession>A0A9E8SLX0</accession>
<organism evidence="1 2">
    <name type="scientific">Dyadobacter pollutisoli</name>
    <dbReference type="NCBI Taxonomy" id="2910158"/>
    <lineage>
        <taxon>Bacteria</taxon>
        <taxon>Pseudomonadati</taxon>
        <taxon>Bacteroidota</taxon>
        <taxon>Cytophagia</taxon>
        <taxon>Cytophagales</taxon>
        <taxon>Spirosomataceae</taxon>
        <taxon>Dyadobacter</taxon>
    </lineage>
</organism>
<keyword evidence="2" id="KW-1185">Reference proteome</keyword>
<protein>
    <submittedName>
        <fullName evidence="1">Uncharacterized protein</fullName>
    </submittedName>
</protein>
<evidence type="ECO:0000313" key="1">
    <source>
        <dbReference type="EMBL" id="WAC12659.1"/>
    </source>
</evidence>
<sequence length="90" mass="9912">MKYKKIVLAGGNGYLGGVLADYYRPFTEEIIILSRGTASAKGNIKTVHWDAKTSGKWEDSFFQHNTPLTRKIALRMGIVFGSKDGAFPAC</sequence>
<dbReference type="EMBL" id="CP112998">
    <property type="protein sequence ID" value="WAC12659.1"/>
    <property type="molecule type" value="Genomic_DNA"/>
</dbReference>
<gene>
    <name evidence="1" type="ORF">ON006_01580</name>
</gene>
<dbReference type="SUPFAM" id="SSF51735">
    <property type="entry name" value="NAD(P)-binding Rossmann-fold domains"/>
    <property type="match status" value="1"/>
</dbReference>
<proteinExistence type="predicted"/>
<evidence type="ECO:0000313" key="2">
    <source>
        <dbReference type="Proteomes" id="UP001164653"/>
    </source>
</evidence>
<dbReference type="InterPro" id="IPR036291">
    <property type="entry name" value="NAD(P)-bd_dom_sf"/>
</dbReference>
<dbReference type="Proteomes" id="UP001164653">
    <property type="component" value="Chromosome"/>
</dbReference>